<evidence type="ECO:0000313" key="1">
    <source>
        <dbReference type="EMBL" id="TVP39452.1"/>
    </source>
</evidence>
<dbReference type="EMBL" id="VOAH01000015">
    <property type="protein sequence ID" value="TVP39452.1"/>
    <property type="molecule type" value="Genomic_DNA"/>
</dbReference>
<dbReference type="RefSeq" id="WP_144733692.1">
    <property type="nucleotide sequence ID" value="NZ_ML675590.1"/>
</dbReference>
<proteinExistence type="predicted"/>
<protein>
    <submittedName>
        <fullName evidence="1">Uncharacterized protein</fullName>
    </submittedName>
</protein>
<keyword evidence="2" id="KW-1185">Reference proteome</keyword>
<dbReference type="Proteomes" id="UP000315289">
    <property type="component" value="Unassembled WGS sequence"/>
</dbReference>
<name>A0A557SS93_9ARCH</name>
<dbReference type="AlphaFoldDB" id="A0A557SS93"/>
<organism evidence="1 2">
    <name type="scientific">Candidatus Nitrosocosmicus arcticus</name>
    <dbReference type="NCBI Taxonomy" id="2035267"/>
    <lineage>
        <taxon>Archaea</taxon>
        <taxon>Nitrososphaerota</taxon>
        <taxon>Nitrososphaeria</taxon>
        <taxon>Nitrososphaerales</taxon>
        <taxon>Nitrososphaeraceae</taxon>
        <taxon>Candidatus Nitrosocosmicus</taxon>
    </lineage>
</organism>
<reference evidence="1 2" key="1">
    <citation type="journal article" date="2019" name="Front. Microbiol.">
        <title>Ammonia Oxidation by the Arctic Terrestrial Thaumarchaeote Candidatus Nitrosocosmicus arcticus Is Stimulated by Increasing Temperatures.</title>
        <authorList>
            <person name="Alves R.J.E."/>
            <person name="Kerou M."/>
            <person name="Zappe A."/>
            <person name="Bittner R."/>
            <person name="Abby S.S."/>
            <person name="Schmidt H.A."/>
            <person name="Pfeifer K."/>
            <person name="Schleper C."/>
        </authorList>
    </citation>
    <scope>NUCLEOTIDE SEQUENCE [LARGE SCALE GENOMIC DNA]</scope>
    <source>
        <strain evidence="1 2">Kfb</strain>
    </source>
</reference>
<gene>
    <name evidence="1" type="ORF">NARC_150046</name>
</gene>
<sequence length="59" mass="6611">MVSPNFFFLSVFKIKYIQIIKRNNATAKKTNETLTFALRATSNIPNSAKPIPLQKGQIG</sequence>
<accession>A0A557SS93</accession>
<evidence type="ECO:0000313" key="2">
    <source>
        <dbReference type="Proteomes" id="UP000315289"/>
    </source>
</evidence>
<comment type="caution">
    <text evidence="1">The sequence shown here is derived from an EMBL/GenBank/DDBJ whole genome shotgun (WGS) entry which is preliminary data.</text>
</comment>